<evidence type="ECO:0000256" key="1">
    <source>
        <dbReference type="ARBA" id="ARBA00005375"/>
    </source>
</evidence>
<dbReference type="GO" id="GO:0016791">
    <property type="term" value="F:phosphatase activity"/>
    <property type="evidence" value="ECO:0007669"/>
    <property type="project" value="TreeGrafter"/>
</dbReference>
<sequence>MSSSTSKSNVAGHTGGPEGAARPAGWPGALPLDVDGYPASPPGLELQQVHVYIRHGERTPVGIRMAEPPASIPEHWMLCKTARHFKAAVASSINVGGRSVTGDDETLNIRKVVERADGSVADGECLLGELTDIGRQSTYNFGHALRRLYIDKLGFLPDVLSSNDEAYFRTTNIPRTTESLEHIIHGLYPTEKCAPGFLPPLLIRNGRDENLFGNTLACKRLEILQIGFAQAAAQTWNTTLEPLDEKVSKYIGGNPIRLDGKPRASGVLDTIKAATAHGIHVPSELREKGVIDVIERAVVQEWFAGYKTEEVRRLGMGPLLSDLSRKMSSKAKKGPDDPMRILIHSTHDTAIAGLCSTLDIFDERWPAFSAAVTFELFSKRTTEDPSTRSIIQTVLSPFWKPQVVTEHFVRTRYQNRNMALPICAEEGKHLPGSSEFCTLAAFMDRIKELTPVDWEKECSPVNRTTKAA</sequence>
<dbReference type="PROSITE" id="PS00778">
    <property type="entry name" value="HIS_ACID_PHOSPHAT_2"/>
    <property type="match status" value="1"/>
</dbReference>
<dbReference type="PANTHER" id="PTHR11567">
    <property type="entry name" value="ACID PHOSPHATASE-RELATED"/>
    <property type="match status" value="1"/>
</dbReference>
<feature type="compositionally biased region" description="Polar residues" evidence="3">
    <location>
        <begin position="1"/>
        <end position="11"/>
    </location>
</feature>
<dbReference type="Gene3D" id="3.40.50.1240">
    <property type="entry name" value="Phosphoglycerate mutase-like"/>
    <property type="match status" value="1"/>
</dbReference>
<dbReference type="SUPFAM" id="SSF53254">
    <property type="entry name" value="Phosphoglycerate mutase-like"/>
    <property type="match status" value="1"/>
</dbReference>
<dbReference type="InterPro" id="IPR029033">
    <property type="entry name" value="His_PPase_superfam"/>
</dbReference>
<organism evidence="4 5">
    <name type="scientific">Cristinia sonorae</name>
    <dbReference type="NCBI Taxonomy" id="1940300"/>
    <lineage>
        <taxon>Eukaryota</taxon>
        <taxon>Fungi</taxon>
        <taxon>Dikarya</taxon>
        <taxon>Basidiomycota</taxon>
        <taxon>Agaricomycotina</taxon>
        <taxon>Agaricomycetes</taxon>
        <taxon>Agaricomycetidae</taxon>
        <taxon>Agaricales</taxon>
        <taxon>Pleurotineae</taxon>
        <taxon>Stephanosporaceae</taxon>
        <taxon>Cristinia</taxon>
    </lineage>
</organism>
<protein>
    <submittedName>
        <fullName evidence="4">Phosphoglycerate mutase-like protein</fullName>
    </submittedName>
</protein>
<dbReference type="Pfam" id="PF00328">
    <property type="entry name" value="His_Phos_2"/>
    <property type="match status" value="1"/>
</dbReference>
<comment type="caution">
    <text evidence="4">The sequence shown here is derived from an EMBL/GenBank/DDBJ whole genome shotgun (WGS) entry which is preliminary data.</text>
</comment>
<comment type="similarity">
    <text evidence="1">Belongs to the histidine acid phosphatase family.</text>
</comment>
<evidence type="ECO:0000313" key="4">
    <source>
        <dbReference type="EMBL" id="KAH8101820.1"/>
    </source>
</evidence>
<dbReference type="InterPro" id="IPR050645">
    <property type="entry name" value="Histidine_acid_phosphatase"/>
</dbReference>
<accession>A0A8K0XR49</accession>
<dbReference type="EMBL" id="JAEVFJ010000011">
    <property type="protein sequence ID" value="KAH8101820.1"/>
    <property type="molecule type" value="Genomic_DNA"/>
</dbReference>
<dbReference type="CDD" id="cd07061">
    <property type="entry name" value="HP_HAP_like"/>
    <property type="match status" value="1"/>
</dbReference>
<reference evidence="4" key="1">
    <citation type="journal article" date="2021" name="New Phytol.">
        <title>Evolutionary innovations through gain and loss of genes in the ectomycorrhizal Boletales.</title>
        <authorList>
            <person name="Wu G."/>
            <person name="Miyauchi S."/>
            <person name="Morin E."/>
            <person name="Kuo A."/>
            <person name="Drula E."/>
            <person name="Varga T."/>
            <person name="Kohler A."/>
            <person name="Feng B."/>
            <person name="Cao Y."/>
            <person name="Lipzen A."/>
            <person name="Daum C."/>
            <person name="Hundley H."/>
            <person name="Pangilinan J."/>
            <person name="Johnson J."/>
            <person name="Barry K."/>
            <person name="LaButti K."/>
            <person name="Ng V."/>
            <person name="Ahrendt S."/>
            <person name="Min B."/>
            <person name="Choi I.G."/>
            <person name="Park H."/>
            <person name="Plett J.M."/>
            <person name="Magnuson J."/>
            <person name="Spatafora J.W."/>
            <person name="Nagy L.G."/>
            <person name="Henrissat B."/>
            <person name="Grigoriev I.V."/>
            <person name="Yang Z.L."/>
            <person name="Xu J."/>
            <person name="Martin F.M."/>
        </authorList>
    </citation>
    <scope>NUCLEOTIDE SEQUENCE</scope>
    <source>
        <strain evidence="4">KKN 215</strain>
    </source>
</reference>
<evidence type="ECO:0000313" key="5">
    <source>
        <dbReference type="Proteomes" id="UP000813824"/>
    </source>
</evidence>
<dbReference type="OrthoDB" id="10257284at2759"/>
<gene>
    <name evidence="4" type="ORF">BXZ70DRAFT_891139</name>
</gene>
<dbReference type="PANTHER" id="PTHR11567:SF110">
    <property type="entry name" value="2-PHOSPHOXYLOSE PHOSPHATASE 1"/>
    <property type="match status" value="1"/>
</dbReference>
<keyword evidence="5" id="KW-1185">Reference proteome</keyword>
<dbReference type="Proteomes" id="UP000813824">
    <property type="component" value="Unassembled WGS sequence"/>
</dbReference>
<evidence type="ECO:0000256" key="3">
    <source>
        <dbReference type="SAM" id="MobiDB-lite"/>
    </source>
</evidence>
<keyword evidence="2" id="KW-0378">Hydrolase</keyword>
<name>A0A8K0XR49_9AGAR</name>
<feature type="region of interest" description="Disordered" evidence="3">
    <location>
        <begin position="1"/>
        <end position="27"/>
    </location>
</feature>
<evidence type="ECO:0000256" key="2">
    <source>
        <dbReference type="ARBA" id="ARBA00022801"/>
    </source>
</evidence>
<dbReference type="InterPro" id="IPR033379">
    <property type="entry name" value="Acid_Pase_AS"/>
</dbReference>
<proteinExistence type="inferred from homology"/>
<dbReference type="InterPro" id="IPR000560">
    <property type="entry name" value="His_Pase_clade-2"/>
</dbReference>
<dbReference type="AlphaFoldDB" id="A0A8K0XR49"/>